<evidence type="ECO:0000313" key="6">
    <source>
        <dbReference type="Proteomes" id="UP000762676"/>
    </source>
</evidence>
<dbReference type="PANTHER" id="PTHR33562:SF2">
    <property type="entry name" value="PROTEIN QUIVER"/>
    <property type="match status" value="1"/>
</dbReference>
<keyword evidence="6" id="KW-1185">Reference proteome</keyword>
<dbReference type="AlphaFoldDB" id="A0AAV4EJM8"/>
<dbReference type="Proteomes" id="UP000762676">
    <property type="component" value="Unassembled WGS sequence"/>
</dbReference>
<feature type="transmembrane region" description="Helical" evidence="3">
    <location>
        <begin position="133"/>
        <end position="153"/>
    </location>
</feature>
<keyword evidence="3" id="KW-0472">Membrane</keyword>
<dbReference type="GO" id="GO:0032222">
    <property type="term" value="P:regulation of synaptic transmission, cholinergic"/>
    <property type="evidence" value="ECO:0007669"/>
    <property type="project" value="InterPro"/>
</dbReference>
<dbReference type="EMBL" id="BMAT01003723">
    <property type="protein sequence ID" value="GFR61297.1"/>
    <property type="molecule type" value="Genomic_DNA"/>
</dbReference>
<reference evidence="5 6" key="1">
    <citation type="journal article" date="2021" name="Elife">
        <title>Chloroplast acquisition without the gene transfer in kleptoplastic sea slugs, Plakobranchus ocellatus.</title>
        <authorList>
            <person name="Maeda T."/>
            <person name="Takahashi S."/>
            <person name="Yoshida T."/>
            <person name="Shimamura S."/>
            <person name="Takaki Y."/>
            <person name="Nagai Y."/>
            <person name="Toyoda A."/>
            <person name="Suzuki Y."/>
            <person name="Arimoto A."/>
            <person name="Ishii H."/>
            <person name="Satoh N."/>
            <person name="Nishiyama T."/>
            <person name="Hasebe M."/>
            <person name="Maruyama T."/>
            <person name="Minagawa J."/>
            <person name="Obokata J."/>
            <person name="Shigenobu S."/>
        </authorList>
    </citation>
    <scope>NUCLEOTIDE SEQUENCE [LARGE SCALE GENOMIC DNA]</scope>
</reference>
<evidence type="ECO:0000256" key="1">
    <source>
        <dbReference type="ARBA" id="ARBA00022729"/>
    </source>
</evidence>
<evidence type="ECO:0000256" key="4">
    <source>
        <dbReference type="SAM" id="SignalP"/>
    </source>
</evidence>
<keyword evidence="1 4" id="KW-0732">Signal</keyword>
<keyword evidence="2" id="KW-0325">Glycoprotein</keyword>
<feature type="chain" id="PRO_5043483994" description="Protein sleepless" evidence="4">
    <location>
        <begin position="24"/>
        <end position="157"/>
    </location>
</feature>
<dbReference type="SUPFAM" id="SSF57302">
    <property type="entry name" value="Snake toxin-like"/>
    <property type="match status" value="1"/>
</dbReference>
<evidence type="ECO:0000313" key="5">
    <source>
        <dbReference type="EMBL" id="GFR61297.1"/>
    </source>
</evidence>
<proteinExistence type="predicted"/>
<sequence length="157" mass="16990">MGVSAKLNCMALFVAVFFAFVSSQSPTNSSSTDTSSTAPPEKGDLQCYSCSSYPGEPDLCSNPTAETNVETCLKGETMCRKVEQHITYGGDDHVRTFRECAKTGDLGECSERTGTHGFKSWYCQCKGNKCNSASSSFVSFTLLASMVAGVFYMKNRI</sequence>
<dbReference type="InterPro" id="IPR050975">
    <property type="entry name" value="Sleep_regulator"/>
</dbReference>
<organism evidence="5 6">
    <name type="scientific">Elysia marginata</name>
    <dbReference type="NCBI Taxonomy" id="1093978"/>
    <lineage>
        <taxon>Eukaryota</taxon>
        <taxon>Metazoa</taxon>
        <taxon>Spiralia</taxon>
        <taxon>Lophotrochozoa</taxon>
        <taxon>Mollusca</taxon>
        <taxon>Gastropoda</taxon>
        <taxon>Heterobranchia</taxon>
        <taxon>Euthyneura</taxon>
        <taxon>Panpulmonata</taxon>
        <taxon>Sacoglossa</taxon>
        <taxon>Placobranchoidea</taxon>
        <taxon>Plakobranchidae</taxon>
        <taxon>Elysia</taxon>
    </lineage>
</organism>
<dbReference type="InterPro" id="IPR045860">
    <property type="entry name" value="Snake_toxin-like_sf"/>
</dbReference>
<comment type="caution">
    <text evidence="5">The sequence shown here is derived from an EMBL/GenBank/DDBJ whole genome shotgun (WGS) entry which is preliminary data.</text>
</comment>
<feature type="signal peptide" evidence="4">
    <location>
        <begin position="1"/>
        <end position="23"/>
    </location>
</feature>
<dbReference type="PANTHER" id="PTHR33562">
    <property type="entry name" value="ATILLA, ISOFORM B-RELATED-RELATED"/>
    <property type="match status" value="1"/>
</dbReference>
<keyword evidence="3" id="KW-1133">Transmembrane helix</keyword>
<keyword evidence="3" id="KW-0812">Transmembrane</keyword>
<evidence type="ECO:0000256" key="3">
    <source>
        <dbReference type="SAM" id="Phobius"/>
    </source>
</evidence>
<name>A0AAV4EJM8_9GAST</name>
<dbReference type="GO" id="GO:0030431">
    <property type="term" value="P:sleep"/>
    <property type="evidence" value="ECO:0007669"/>
    <property type="project" value="InterPro"/>
</dbReference>
<evidence type="ECO:0008006" key="7">
    <source>
        <dbReference type="Google" id="ProtNLM"/>
    </source>
</evidence>
<dbReference type="Pfam" id="PF17064">
    <property type="entry name" value="QVR"/>
    <property type="match status" value="1"/>
</dbReference>
<evidence type="ECO:0000256" key="2">
    <source>
        <dbReference type="ARBA" id="ARBA00023180"/>
    </source>
</evidence>
<gene>
    <name evidence="5" type="ORF">ElyMa_001842700</name>
</gene>
<protein>
    <recommendedName>
        <fullName evidence="7">Protein sleepless</fullName>
    </recommendedName>
</protein>
<dbReference type="InterPro" id="IPR031424">
    <property type="entry name" value="QVR-like"/>
</dbReference>
<accession>A0AAV4EJM8</accession>